<dbReference type="OrthoDB" id="160374at2759"/>
<dbReference type="EMBL" id="MU157824">
    <property type="protein sequence ID" value="KAF9535580.1"/>
    <property type="molecule type" value="Genomic_DNA"/>
</dbReference>
<dbReference type="InterPro" id="IPR016024">
    <property type="entry name" value="ARM-type_fold"/>
</dbReference>
<sequence>MSMAFLQSSQDFVRALKAQPDPPSPGGPTKIEIAEQAWANSGFYVPSKGEVIADWILTRLLKEKDKETSLNPILDERYWRLLHSILDNSTLDGVATNSWLTQLLHRIPLGPVIGAFLLNLHTSKTPGALISQFAGCVALLWPISSQRMNVEGLQESFGAFLHCTSYEGLRKVGILLTNSYRSSFSNSSSKKKPHQMFLQKYLSIWLQAVSTTEAQDVRQAILLAGVDVIFNLEVLRHEQSTKANPAIIASLQILANQDSSLLHKSLPTLFSHYVQTCTRHRGALFSQGSHNHTRIPLDKPRETAMVFFSSILNLVGDSEDVSAWEARFALLEIVDRENLFNPDQSSSSSVMNGLLKLCLRGLEGGCKEIQNSTPTSTVIQCMSVVTKVDYDLISPILPEILPKLLQISSSDETHLNFLELLLSYHIKTRTVDDFFTSVLSAISSQIAPQNSLQAQYQLFSSSSLMHPTFLKSLARATRDFMTESQCLVMTQHVSKVTKDTWDQVHDALSAASKSAKKTKKSASVADKDIDGLNDKIPSEDGVLRAISYTLVARFASVILSSLPTQALSTSTLESVRTALLEFREDFVPHAVSKTLKTLKNSNADSLESWGFEITLAANLRLLYAFDVSRNLELPLNGDGKMTGRLTELLEKKDEVLPELMVEVFRTLFYHLSVHLPIAHEEAIEHLMEYLGTHFSSSHSRWSSYAHSLSKDKTGRSNAALAILFMILERWLPQLDHFASKDQLSGFLQMVTDIDPEAPEIQSPTELWPKHLLSVIFHSAQFWEFRNIRDGFLELIDQNTAFITSRRFPSKSNRRPSSSNTLPSEPVSTFRFLLLCPLEYLTWSLIVELMKRAMAADEMVSCALLEHDVNRRHLMEQLILFRVFMKRTHTYASSGGLELPKQGGHQLVLRLLEDLPSLGDDATGVQKSFETATLDLIEVYLVRLLKASKIDGPEEMLEVLSSFRKSTIAINNCTLLFGCFGRLVDILGRDFATTGSVHEDVLVDLNNFHQEKSLAELPNILAIMKADFAVGDLGPGIELLSRHHTLLRLKKWLDNKERSSAKPNLLGEKLIAKAMQALNSHSRQDSHLFHLSISLFGVLLQELEYRVGPEDMQHLEVIVAAYIFLSEGIPSEGVKELDIYLSTFGKQMNAADYDYLLSFIAQAVVASSTEPSLHHRHLVHLASLLLRNHPSHSLIHIQKFATKCLGIFVNSPGFVEGDAELRTEVLLMVVQYCSDQQAALRIQDTSLIFLLIAKCLAPCPAAKHDIFTSINVFHGLISILTTLIRLRRDLVTLCLPHLGMILQRLICCTKGCRPNLGAKQTSLVMGTLPKWISASEPLGTEAAKALARLLESLTVKSTIRTISSSNQTDYHQKAESLSKPFSKHAAYVLKAHIEAMNDPLCILTLDVRKELRPGLFALCGMMSEHGRDTLMVSGGFGDGGKTVLKAVWQDWEATRYTGKG</sequence>
<evidence type="ECO:0000313" key="2">
    <source>
        <dbReference type="EMBL" id="KAF9535580.1"/>
    </source>
</evidence>
<dbReference type="PANTHER" id="PTHR15682">
    <property type="entry name" value="UNHEALTHY RIBOSOME BIOGENESIS PROTEIN 2 HOMOLOG"/>
    <property type="match status" value="1"/>
</dbReference>
<comment type="caution">
    <text evidence="2">The sequence shown here is derived from an EMBL/GenBank/DDBJ whole genome shotgun (WGS) entry which is preliminary data.</text>
</comment>
<dbReference type="GO" id="GO:0005730">
    <property type="term" value="C:nucleolus"/>
    <property type="evidence" value="ECO:0007669"/>
    <property type="project" value="TreeGrafter"/>
</dbReference>
<name>A0A9P6JX63_9AGAR</name>
<dbReference type="SUPFAM" id="SSF48371">
    <property type="entry name" value="ARM repeat"/>
    <property type="match status" value="1"/>
</dbReference>
<evidence type="ECO:0000313" key="3">
    <source>
        <dbReference type="Proteomes" id="UP000807306"/>
    </source>
</evidence>
<dbReference type="Pfam" id="PF10441">
    <property type="entry name" value="Urb2"/>
    <property type="match status" value="1"/>
</dbReference>
<dbReference type="PANTHER" id="PTHR15682:SF2">
    <property type="entry name" value="UNHEALTHY RIBOSOME BIOGENESIS PROTEIN 2 HOMOLOG"/>
    <property type="match status" value="1"/>
</dbReference>
<feature type="domain" description="Nucleolar 27S pre-rRNA processing Urb2/Npa2 C-terminal" evidence="1">
    <location>
        <begin position="1227"/>
        <end position="1458"/>
    </location>
</feature>
<dbReference type="GO" id="GO:0042254">
    <property type="term" value="P:ribosome biogenesis"/>
    <property type="evidence" value="ECO:0007669"/>
    <property type="project" value="TreeGrafter"/>
</dbReference>
<gene>
    <name evidence="2" type="ORF">CPB83DRAFT_888274</name>
</gene>
<dbReference type="InterPro" id="IPR018849">
    <property type="entry name" value="Urb2/Npa2_C"/>
</dbReference>
<proteinExistence type="predicted"/>
<protein>
    <submittedName>
        <fullName evidence="2">Urb2/Npa2 family-domain-containing protein</fullName>
    </submittedName>
</protein>
<reference evidence="2" key="1">
    <citation type="submission" date="2020-11" db="EMBL/GenBank/DDBJ databases">
        <authorList>
            <consortium name="DOE Joint Genome Institute"/>
            <person name="Ahrendt S."/>
            <person name="Riley R."/>
            <person name="Andreopoulos W."/>
            <person name="Labutti K."/>
            <person name="Pangilinan J."/>
            <person name="Ruiz-Duenas F.J."/>
            <person name="Barrasa J.M."/>
            <person name="Sanchez-Garcia M."/>
            <person name="Camarero S."/>
            <person name="Miyauchi S."/>
            <person name="Serrano A."/>
            <person name="Linde D."/>
            <person name="Babiker R."/>
            <person name="Drula E."/>
            <person name="Ayuso-Fernandez I."/>
            <person name="Pacheco R."/>
            <person name="Padilla G."/>
            <person name="Ferreira P."/>
            <person name="Barriuso J."/>
            <person name="Kellner H."/>
            <person name="Castanera R."/>
            <person name="Alfaro M."/>
            <person name="Ramirez L."/>
            <person name="Pisabarro A.G."/>
            <person name="Kuo A."/>
            <person name="Tritt A."/>
            <person name="Lipzen A."/>
            <person name="He G."/>
            <person name="Yan M."/>
            <person name="Ng V."/>
            <person name="Cullen D."/>
            <person name="Martin F."/>
            <person name="Rosso M.-N."/>
            <person name="Henrissat B."/>
            <person name="Hibbett D."/>
            <person name="Martinez A.T."/>
            <person name="Grigoriev I.V."/>
        </authorList>
    </citation>
    <scope>NUCLEOTIDE SEQUENCE</scope>
    <source>
        <strain evidence="2">CBS 506.95</strain>
    </source>
</reference>
<accession>A0A9P6JX63</accession>
<dbReference type="Proteomes" id="UP000807306">
    <property type="component" value="Unassembled WGS sequence"/>
</dbReference>
<evidence type="ECO:0000259" key="1">
    <source>
        <dbReference type="Pfam" id="PF10441"/>
    </source>
</evidence>
<organism evidence="2 3">
    <name type="scientific">Crepidotus variabilis</name>
    <dbReference type="NCBI Taxonomy" id="179855"/>
    <lineage>
        <taxon>Eukaryota</taxon>
        <taxon>Fungi</taxon>
        <taxon>Dikarya</taxon>
        <taxon>Basidiomycota</taxon>
        <taxon>Agaricomycotina</taxon>
        <taxon>Agaricomycetes</taxon>
        <taxon>Agaricomycetidae</taxon>
        <taxon>Agaricales</taxon>
        <taxon>Agaricineae</taxon>
        <taxon>Crepidotaceae</taxon>
        <taxon>Crepidotus</taxon>
    </lineage>
</organism>
<dbReference type="InterPro" id="IPR052609">
    <property type="entry name" value="Ribosome_Biogenesis_Reg"/>
</dbReference>
<keyword evidence="3" id="KW-1185">Reference proteome</keyword>